<name>A0AAV7J693_COTGL</name>
<reference evidence="1 2" key="1">
    <citation type="journal article" date="2021" name="J. Hered.">
        <title>A chromosome-level genome assembly of the parasitoid wasp, Cotesia glomerata (Hymenoptera: Braconidae).</title>
        <authorList>
            <person name="Pinto B.J."/>
            <person name="Weis J.J."/>
            <person name="Gamble T."/>
            <person name="Ode P.J."/>
            <person name="Paul R."/>
            <person name="Zaspel J.M."/>
        </authorList>
    </citation>
    <scope>NUCLEOTIDE SEQUENCE [LARGE SCALE GENOMIC DNA]</scope>
    <source>
        <strain evidence="1">CgM1</strain>
    </source>
</reference>
<organism evidence="1 2">
    <name type="scientific">Cotesia glomerata</name>
    <name type="common">Lepidopteran parasitic wasp</name>
    <name type="synonym">Apanteles glomeratus</name>
    <dbReference type="NCBI Taxonomy" id="32391"/>
    <lineage>
        <taxon>Eukaryota</taxon>
        <taxon>Metazoa</taxon>
        <taxon>Ecdysozoa</taxon>
        <taxon>Arthropoda</taxon>
        <taxon>Hexapoda</taxon>
        <taxon>Insecta</taxon>
        <taxon>Pterygota</taxon>
        <taxon>Neoptera</taxon>
        <taxon>Endopterygota</taxon>
        <taxon>Hymenoptera</taxon>
        <taxon>Apocrita</taxon>
        <taxon>Ichneumonoidea</taxon>
        <taxon>Braconidae</taxon>
        <taxon>Microgastrinae</taxon>
        <taxon>Cotesia</taxon>
    </lineage>
</organism>
<dbReference type="Proteomes" id="UP000826195">
    <property type="component" value="Unassembled WGS sequence"/>
</dbReference>
<dbReference type="EMBL" id="JAHXZJ010000001">
    <property type="protein sequence ID" value="KAH0567611.1"/>
    <property type="molecule type" value="Genomic_DNA"/>
</dbReference>
<dbReference type="AlphaFoldDB" id="A0AAV7J693"/>
<evidence type="ECO:0000313" key="2">
    <source>
        <dbReference type="Proteomes" id="UP000826195"/>
    </source>
</evidence>
<gene>
    <name evidence="1" type="ORF">KQX54_011045</name>
</gene>
<evidence type="ECO:0000313" key="1">
    <source>
        <dbReference type="EMBL" id="KAH0567611.1"/>
    </source>
</evidence>
<comment type="caution">
    <text evidence="1">The sequence shown here is derived from an EMBL/GenBank/DDBJ whole genome shotgun (WGS) entry which is preliminary data.</text>
</comment>
<accession>A0AAV7J693</accession>
<sequence length="92" mass="10356">MQQIHILVVTAPSIRVSVAAQVTVRAWADDSAYIKQAGRLRRWTDEFAPRVLRVQPDTTFNLVSTKDNIVDQLTKDIGSSLLILKAYPSFSR</sequence>
<proteinExistence type="predicted"/>
<protein>
    <submittedName>
        <fullName evidence="1">Uncharacterized protein</fullName>
    </submittedName>
</protein>
<keyword evidence="2" id="KW-1185">Reference proteome</keyword>